<feature type="region of interest" description="Disordered" evidence="1">
    <location>
        <begin position="87"/>
        <end position="123"/>
    </location>
</feature>
<dbReference type="EMBL" id="SSTD01015868">
    <property type="protein sequence ID" value="TYK02184.1"/>
    <property type="molecule type" value="Genomic_DNA"/>
</dbReference>
<feature type="compositionally biased region" description="Basic and acidic residues" evidence="1">
    <location>
        <begin position="87"/>
        <end position="96"/>
    </location>
</feature>
<evidence type="ECO:0000313" key="2">
    <source>
        <dbReference type="EMBL" id="TYK02184.1"/>
    </source>
</evidence>
<dbReference type="Proteomes" id="UP000321947">
    <property type="component" value="Unassembled WGS sequence"/>
</dbReference>
<name>A0A5D3BSQ5_CUCMM</name>
<organism evidence="2 3">
    <name type="scientific">Cucumis melo var. makuwa</name>
    <name type="common">Oriental melon</name>
    <dbReference type="NCBI Taxonomy" id="1194695"/>
    <lineage>
        <taxon>Eukaryota</taxon>
        <taxon>Viridiplantae</taxon>
        <taxon>Streptophyta</taxon>
        <taxon>Embryophyta</taxon>
        <taxon>Tracheophyta</taxon>
        <taxon>Spermatophyta</taxon>
        <taxon>Magnoliopsida</taxon>
        <taxon>eudicotyledons</taxon>
        <taxon>Gunneridae</taxon>
        <taxon>Pentapetalae</taxon>
        <taxon>rosids</taxon>
        <taxon>fabids</taxon>
        <taxon>Cucurbitales</taxon>
        <taxon>Cucurbitaceae</taxon>
        <taxon>Benincaseae</taxon>
        <taxon>Cucumis</taxon>
    </lineage>
</organism>
<sequence length="139" mass="15644">MKGLLKQSSPTSTAAVSSRFYNDNTSSLNNKVIQSTVWTYSEKHTLGVASSFYRQLQMHISSSISVERELAHVKEVNELKTRLEVVKEESNNKQKESACPIEAQASHVEAQASHVEEQSRQMEEMRKMIEDLSWASSGP</sequence>
<reference evidence="2 3" key="1">
    <citation type="submission" date="2019-08" db="EMBL/GenBank/DDBJ databases">
        <title>Draft genome sequences of two oriental melons (Cucumis melo L. var makuwa).</title>
        <authorList>
            <person name="Kwon S.-Y."/>
        </authorList>
    </citation>
    <scope>NUCLEOTIDE SEQUENCE [LARGE SCALE GENOMIC DNA]</scope>
    <source>
        <strain evidence="3">cv. Chang Bougi</strain>
        <tissue evidence="2">Leaf</tissue>
    </source>
</reference>
<evidence type="ECO:0000313" key="3">
    <source>
        <dbReference type="Proteomes" id="UP000321947"/>
    </source>
</evidence>
<feature type="compositionally biased region" description="Basic and acidic residues" evidence="1">
    <location>
        <begin position="114"/>
        <end position="123"/>
    </location>
</feature>
<proteinExistence type="predicted"/>
<comment type="caution">
    <text evidence="2">The sequence shown here is derived from an EMBL/GenBank/DDBJ whole genome shotgun (WGS) entry which is preliminary data.</text>
</comment>
<dbReference type="AlphaFoldDB" id="A0A5D3BSQ5"/>
<evidence type="ECO:0000256" key="1">
    <source>
        <dbReference type="SAM" id="MobiDB-lite"/>
    </source>
</evidence>
<protein>
    <submittedName>
        <fullName evidence="2">Uncharacterized protein</fullName>
    </submittedName>
</protein>
<gene>
    <name evidence="2" type="ORF">E5676_scaffold388G00840</name>
</gene>
<accession>A0A5D3BSQ5</accession>